<dbReference type="RefSeq" id="WP_011498103.1">
    <property type="nucleotide sequence ID" value="NC_007954.1"/>
</dbReference>
<dbReference type="AlphaFoldDB" id="Q12HW1"/>
<dbReference type="EMBL" id="CP000302">
    <property type="protein sequence ID" value="ABE56965.1"/>
    <property type="molecule type" value="Genomic_DNA"/>
</dbReference>
<protein>
    <submittedName>
        <fullName evidence="1">Uncharacterized protein</fullName>
    </submittedName>
</protein>
<dbReference type="HOGENOM" id="CLU_2496168_0_0_6"/>
<evidence type="ECO:0000313" key="2">
    <source>
        <dbReference type="Proteomes" id="UP000001982"/>
    </source>
</evidence>
<accession>Q12HW1</accession>
<name>Q12HW1_SHEDO</name>
<gene>
    <name evidence="1" type="ordered locus">Sden_3692</name>
</gene>
<reference evidence="1 2" key="1">
    <citation type="submission" date="2006-03" db="EMBL/GenBank/DDBJ databases">
        <title>Complete sequence of Shewanella denitrificans OS217.</title>
        <authorList>
            <consortium name="US DOE Joint Genome Institute"/>
            <person name="Copeland A."/>
            <person name="Lucas S."/>
            <person name="Lapidus A."/>
            <person name="Barry K."/>
            <person name="Detter J.C."/>
            <person name="Glavina del Rio T."/>
            <person name="Hammon N."/>
            <person name="Israni S."/>
            <person name="Dalin E."/>
            <person name="Tice H."/>
            <person name="Pitluck S."/>
            <person name="Brettin T."/>
            <person name="Bruce D."/>
            <person name="Han C."/>
            <person name="Tapia R."/>
            <person name="Gilna P."/>
            <person name="Kiss H."/>
            <person name="Schmutz J."/>
            <person name="Larimer F."/>
            <person name="Land M."/>
            <person name="Hauser L."/>
            <person name="Kyrpides N."/>
            <person name="Lykidis A."/>
            <person name="Richardson P."/>
        </authorList>
    </citation>
    <scope>NUCLEOTIDE SEQUENCE [LARGE SCALE GENOMIC DNA]</scope>
    <source>
        <strain evidence="2">OS217 / ATCC BAA-1090 / DSM 15013</strain>
    </source>
</reference>
<evidence type="ECO:0000313" key="1">
    <source>
        <dbReference type="EMBL" id="ABE56965.1"/>
    </source>
</evidence>
<keyword evidence="2" id="KW-1185">Reference proteome</keyword>
<proteinExistence type="predicted"/>
<dbReference type="Proteomes" id="UP000001982">
    <property type="component" value="Chromosome"/>
</dbReference>
<sequence>MIGIITKAIKELNSSATVEIDLKAHTVKVGADLSKAQSCDVDKKLAAELGSTADPLDVEDIIMALEWAGYPAVEVVTCCTPDASCH</sequence>
<dbReference type="KEGG" id="sdn:Sden_3692"/>
<organism evidence="1 2">
    <name type="scientific">Shewanella denitrificans (strain OS217 / ATCC BAA-1090 / DSM 15013)</name>
    <dbReference type="NCBI Taxonomy" id="318161"/>
    <lineage>
        <taxon>Bacteria</taxon>
        <taxon>Pseudomonadati</taxon>
        <taxon>Pseudomonadota</taxon>
        <taxon>Gammaproteobacteria</taxon>
        <taxon>Alteromonadales</taxon>
        <taxon>Shewanellaceae</taxon>
        <taxon>Shewanella</taxon>
    </lineage>
</organism>